<organism evidence="5 6">
    <name type="scientific">Methylocystis rosea</name>
    <dbReference type="NCBI Taxonomy" id="173366"/>
    <lineage>
        <taxon>Bacteria</taxon>
        <taxon>Pseudomonadati</taxon>
        <taxon>Pseudomonadota</taxon>
        <taxon>Alphaproteobacteria</taxon>
        <taxon>Hyphomicrobiales</taxon>
        <taxon>Methylocystaceae</taxon>
        <taxon>Methylocystis</taxon>
    </lineage>
</organism>
<dbReference type="InterPro" id="IPR058792">
    <property type="entry name" value="Beta-barrel_RND_2"/>
</dbReference>
<dbReference type="Gene3D" id="2.40.30.170">
    <property type="match status" value="1"/>
</dbReference>
<feature type="domain" description="Multidrug resistance protein MdtA-like barrel-sandwich hybrid" evidence="3">
    <location>
        <begin position="71"/>
        <end position="202"/>
    </location>
</feature>
<keyword evidence="2" id="KW-0732">Signal</keyword>
<feature type="domain" description="CusB-like beta-barrel" evidence="4">
    <location>
        <begin position="214"/>
        <end position="284"/>
    </location>
</feature>
<dbReference type="Pfam" id="PF25954">
    <property type="entry name" value="Beta-barrel_RND_2"/>
    <property type="match status" value="1"/>
</dbReference>
<dbReference type="SUPFAM" id="SSF111369">
    <property type="entry name" value="HlyD-like secretion proteins"/>
    <property type="match status" value="1"/>
</dbReference>
<dbReference type="KEGG" id="mros:EHO51_00830"/>
<gene>
    <name evidence="5" type="ORF">EHO51_00830</name>
</gene>
<dbReference type="PANTHER" id="PTHR30469">
    <property type="entry name" value="MULTIDRUG RESISTANCE PROTEIN MDTA"/>
    <property type="match status" value="1"/>
</dbReference>
<proteinExistence type="inferred from homology"/>
<feature type="signal peptide" evidence="2">
    <location>
        <begin position="1"/>
        <end position="20"/>
    </location>
</feature>
<dbReference type="PROSITE" id="PS51257">
    <property type="entry name" value="PROKAR_LIPOPROTEIN"/>
    <property type="match status" value="1"/>
</dbReference>
<dbReference type="AlphaFoldDB" id="A0A3G8M0H7"/>
<dbReference type="GO" id="GO:0015562">
    <property type="term" value="F:efflux transmembrane transporter activity"/>
    <property type="evidence" value="ECO:0007669"/>
    <property type="project" value="TreeGrafter"/>
</dbReference>
<dbReference type="Proteomes" id="UP000273982">
    <property type="component" value="Chromosome"/>
</dbReference>
<sequence length="365" mass="38681">MFSYRSRLYALAAVLTTALAGCDGKGERSAEESERSERPVLVAPARYAAQSQSREFVATIRPRVESDQGFRIGGKVVKRFVEVGQRVKAGDPIAALDEQDLRLQKEQSDAEFAAARVAQTQAVADEKRAAELRAKGWTAQAALDRARSGGEEARGRFRRAERAVELSRHALEYAMLRAGADGVVTQTLVDAGQVVAAGQPAVRIAHAGELEAAVSLPEAFAAAAGKGEATLTLWSKPGAVYRAKLRELSPAADPVTRTFSARFSILNPDAAVALGMSATLHISASDAQPVVSVPLSAIYNQGSGPSLWKVDGEGNLQLIPVTLVRLEADAALVAGGVKDGDNIVVLGVHKLDPNTKVRVISRQSL</sequence>
<dbReference type="NCBIfam" id="TIGR01730">
    <property type="entry name" value="RND_mfp"/>
    <property type="match status" value="1"/>
</dbReference>
<evidence type="ECO:0000259" key="4">
    <source>
        <dbReference type="Pfam" id="PF25954"/>
    </source>
</evidence>
<dbReference type="RefSeq" id="WP_124737295.1">
    <property type="nucleotide sequence ID" value="NZ_CP034086.1"/>
</dbReference>
<accession>A0A3G8M0H7</accession>
<evidence type="ECO:0000256" key="1">
    <source>
        <dbReference type="ARBA" id="ARBA00009477"/>
    </source>
</evidence>
<evidence type="ECO:0000313" key="6">
    <source>
        <dbReference type="Proteomes" id="UP000273982"/>
    </source>
</evidence>
<dbReference type="InterPro" id="IPR006143">
    <property type="entry name" value="RND_pump_MFP"/>
</dbReference>
<dbReference type="InterPro" id="IPR058625">
    <property type="entry name" value="MdtA-like_BSH"/>
</dbReference>
<dbReference type="Gene3D" id="2.40.420.20">
    <property type="match status" value="1"/>
</dbReference>
<dbReference type="Gene3D" id="1.10.287.470">
    <property type="entry name" value="Helix hairpin bin"/>
    <property type="match status" value="1"/>
</dbReference>
<reference evidence="5 6" key="1">
    <citation type="submission" date="2018-11" db="EMBL/GenBank/DDBJ databases">
        <title>Genome squencing of methanotrophic bacteria isolated from alkaline groundwater in Korea.</title>
        <authorList>
            <person name="Nguyen L.N."/>
        </authorList>
    </citation>
    <scope>NUCLEOTIDE SEQUENCE [LARGE SCALE GENOMIC DNA]</scope>
    <source>
        <strain evidence="5 6">GW6</strain>
    </source>
</reference>
<dbReference type="EMBL" id="CP034086">
    <property type="protein sequence ID" value="AZG75406.1"/>
    <property type="molecule type" value="Genomic_DNA"/>
</dbReference>
<evidence type="ECO:0000259" key="3">
    <source>
        <dbReference type="Pfam" id="PF25917"/>
    </source>
</evidence>
<name>A0A3G8M0H7_9HYPH</name>
<protein>
    <submittedName>
        <fullName evidence="5">Efflux RND transporter periplasmic adaptor subunit</fullName>
    </submittedName>
</protein>
<comment type="similarity">
    <text evidence="1">Belongs to the membrane fusion protein (MFP) (TC 8.A.1) family.</text>
</comment>
<dbReference type="GO" id="GO:1990281">
    <property type="term" value="C:efflux pump complex"/>
    <property type="evidence" value="ECO:0007669"/>
    <property type="project" value="TreeGrafter"/>
</dbReference>
<evidence type="ECO:0000256" key="2">
    <source>
        <dbReference type="SAM" id="SignalP"/>
    </source>
</evidence>
<dbReference type="PANTHER" id="PTHR30469:SF18">
    <property type="entry name" value="RESISTANCE-NODULATION-CELL DIVISION (RND) EFFLUX MEMBRANE FUSION PROTEIN-RELATED"/>
    <property type="match status" value="1"/>
</dbReference>
<evidence type="ECO:0000313" key="5">
    <source>
        <dbReference type="EMBL" id="AZG75406.1"/>
    </source>
</evidence>
<feature type="chain" id="PRO_5018196956" evidence="2">
    <location>
        <begin position="21"/>
        <end position="365"/>
    </location>
</feature>
<dbReference type="Gene3D" id="2.40.50.100">
    <property type="match status" value="1"/>
</dbReference>
<dbReference type="Pfam" id="PF25917">
    <property type="entry name" value="BSH_RND"/>
    <property type="match status" value="1"/>
</dbReference>